<dbReference type="Proteomes" id="UP000292082">
    <property type="component" value="Unassembled WGS sequence"/>
</dbReference>
<reference evidence="3 4" key="1">
    <citation type="submission" date="2019-01" db="EMBL/GenBank/DDBJ databases">
        <title>Draft genome sequences of three monokaryotic isolates of the white-rot basidiomycete fungus Dichomitus squalens.</title>
        <authorList>
            <consortium name="DOE Joint Genome Institute"/>
            <person name="Lopez S.C."/>
            <person name="Andreopoulos B."/>
            <person name="Pangilinan J."/>
            <person name="Lipzen A."/>
            <person name="Riley R."/>
            <person name="Ahrendt S."/>
            <person name="Ng V."/>
            <person name="Barry K."/>
            <person name="Daum C."/>
            <person name="Grigoriev I.V."/>
            <person name="Hilden K.S."/>
            <person name="Makela M.R."/>
            <person name="de Vries R.P."/>
        </authorList>
    </citation>
    <scope>NUCLEOTIDE SEQUENCE [LARGE SCALE GENOMIC DNA]</scope>
    <source>
        <strain evidence="3 4">CBS 464.89</strain>
        <strain evidence="2">OM18370.1</strain>
    </source>
</reference>
<dbReference type="EMBL" id="ML145333">
    <property type="protein sequence ID" value="TBU51368.1"/>
    <property type="molecule type" value="Genomic_DNA"/>
</dbReference>
<sequence length="119" mass="12683">MPSLYSDNENAHSGHRNWPASRSGTRIHVDDVDALETPPQVKYKTSPSPRPEPEQTAIAGVQTDTVENAFTCRIPESPMPSKSLVQLKLPARAKAGKKGWRELLGGQAVAVGGKVGGVA</sequence>
<dbReference type="Proteomes" id="UP000292957">
    <property type="component" value="Unassembled WGS sequence"/>
</dbReference>
<evidence type="ECO:0000313" key="3">
    <source>
        <dbReference type="EMBL" id="TBU51368.1"/>
    </source>
</evidence>
<dbReference type="EMBL" id="ML143666">
    <property type="protein sequence ID" value="TBU21209.1"/>
    <property type="molecule type" value="Genomic_DNA"/>
</dbReference>
<protein>
    <submittedName>
        <fullName evidence="3">Uncharacterized protein</fullName>
    </submittedName>
</protein>
<dbReference type="AlphaFoldDB" id="A0A4Q9PA98"/>
<gene>
    <name evidence="3" type="ORF">BD310DRAFT_982666</name>
    <name evidence="2" type="ORF">BD311DRAFT_812543</name>
</gene>
<evidence type="ECO:0000256" key="1">
    <source>
        <dbReference type="SAM" id="MobiDB-lite"/>
    </source>
</evidence>
<keyword evidence="4" id="KW-1185">Reference proteome</keyword>
<feature type="region of interest" description="Disordered" evidence="1">
    <location>
        <begin position="1"/>
        <end position="55"/>
    </location>
</feature>
<evidence type="ECO:0000313" key="2">
    <source>
        <dbReference type="EMBL" id="TBU21209.1"/>
    </source>
</evidence>
<organism evidence="3 4">
    <name type="scientific">Dichomitus squalens</name>
    <dbReference type="NCBI Taxonomy" id="114155"/>
    <lineage>
        <taxon>Eukaryota</taxon>
        <taxon>Fungi</taxon>
        <taxon>Dikarya</taxon>
        <taxon>Basidiomycota</taxon>
        <taxon>Agaricomycotina</taxon>
        <taxon>Agaricomycetes</taxon>
        <taxon>Polyporales</taxon>
        <taxon>Polyporaceae</taxon>
        <taxon>Dichomitus</taxon>
    </lineage>
</organism>
<name>A0A4Q9PA98_9APHY</name>
<evidence type="ECO:0000313" key="4">
    <source>
        <dbReference type="Proteomes" id="UP000292082"/>
    </source>
</evidence>
<dbReference type="OrthoDB" id="3256736at2759"/>
<accession>A0A4Q9PA98</accession>
<proteinExistence type="predicted"/>